<dbReference type="GO" id="GO:0030866">
    <property type="term" value="P:cortical actin cytoskeleton organization"/>
    <property type="evidence" value="ECO:0007669"/>
    <property type="project" value="TreeGrafter"/>
</dbReference>
<dbReference type="EMBL" id="JANIIK010000042">
    <property type="protein sequence ID" value="KAJ3606332.1"/>
    <property type="molecule type" value="Genomic_DNA"/>
</dbReference>
<proteinExistence type="inferred from homology"/>
<sequence>MDMSNAQGAHKQELLEKVCVPTQSLLDKLGTMFACAGSSHSTQLERDTAILTFFRTLSGEENCDGDGDAEINSPRILTSDPDVLHHNEEPPIHPILPVEGTTTMCNAVKCCENNWAHFNLSEEVVRGGESEQTPSYPDIEKEAASRINWPEQNRFQWGDLIGDGLSGHKNCHREEDTPREWTPAEESGAEGVADGLTQPQCPHLLNGSANTHTRSTHNADDAAQDTPGEPEGGERRSQKDQAICTSLCGPMCRVLIPSFTRTEQETFELELHTAMVGSWPSDGCEDTDPNLTRMESTFKDVVLPAALKTKRNKEKTDGLSNATQEDGFEIITDVVEEEEEEDDIFSDDNDALMSGLTSDRCEPVSPESMEEPPGASSPSAFPSSGPLPGSTTTTTITTNRTTFLPSSPTDKPIQLPALFSGLRVLRKGVTGPEHDTVAQIKSPLRGSKKELVPEVEHNPGVGTKYKVQRRESLLDQISQLLNRRTSDGNGDESDSSTEPQPQGLRMERDETGRNAEEDAPRVTGGPREQTELKDTPKSPVSGAEAAFDAFKAFFTPKPLRKDPSERFDLEAVRRRIKSDKDVLRALFERSSNNMRESPSDIKSEADTSGDTEERTPGRLQAVWPPLKEEKVGLKYTEAEHQAALLQLKRECKEEEEILQEDHGRALSRLREEHEESMSRLGFAMAHLHTQLTRGEARRYRDLRDASVSTEDEVPRKVLRAASVQTDRETSAREGGCGGGSQHPMAHPKKLDLTSIGLNLPHLCDSLWNSLEQPSLVNSGEFEDLFAKVTQQAHRKPLSQAYQKKAKTRKIVKLLDSRRSQAVGIFISSLHLEMKDIKHAVLKVDNSLVDLETVEALYENRAQPEELQKIRNHYETSDQEQLKLLDKPEQFLYELSQIPDFAGRAQCIIFQSAFTDTIGSIRHKVQIVSSVCRALRERASVREVMALVLALGNHMNGGSRVRGQADGFGLEILPKLKDVKSRDNRMSLVDYVVFYYLHNVDQDAGTDRSVFPLPEPQDLFMAGQVKMDELNGELRRLGRDLAVCEKDVLKVSSGSLEEHRQPFQDKMEAFLLTARRDHEEASERLIFEELVGYFGLRPKAGEGMVSTAHVFLLWFEFCADFKSRLKEAQQSVRRITTDKKVEIRPVNPNSLKDRLRQRDATRSAH</sequence>
<feature type="region of interest" description="Disordered" evidence="2">
    <location>
        <begin position="589"/>
        <end position="617"/>
    </location>
</feature>
<feature type="region of interest" description="Disordered" evidence="2">
    <location>
        <begin position="433"/>
        <end position="543"/>
    </location>
</feature>
<feature type="compositionally biased region" description="Basic and acidic residues" evidence="2">
    <location>
        <begin position="1150"/>
        <end position="1164"/>
    </location>
</feature>
<feature type="compositionally biased region" description="Basic and acidic residues" evidence="2">
    <location>
        <begin position="447"/>
        <end position="457"/>
    </location>
</feature>
<feature type="compositionally biased region" description="Low complexity" evidence="2">
    <location>
        <begin position="363"/>
        <end position="402"/>
    </location>
</feature>
<dbReference type="GO" id="GO:0045010">
    <property type="term" value="P:actin nucleation"/>
    <property type="evidence" value="ECO:0007669"/>
    <property type="project" value="InterPro"/>
</dbReference>
<feature type="compositionally biased region" description="Acidic residues" evidence="2">
    <location>
        <begin position="337"/>
        <end position="350"/>
    </location>
</feature>
<dbReference type="GO" id="GO:0005737">
    <property type="term" value="C:cytoplasm"/>
    <property type="evidence" value="ECO:0007669"/>
    <property type="project" value="UniProtKB-ARBA"/>
</dbReference>
<dbReference type="Proteomes" id="UP001148018">
    <property type="component" value="Unassembled WGS sequence"/>
</dbReference>
<reference evidence="4" key="1">
    <citation type="submission" date="2022-07" db="EMBL/GenBank/DDBJ databases">
        <title>Chromosome-level genome of Muraenolepis orangiensis.</title>
        <authorList>
            <person name="Kim J."/>
        </authorList>
    </citation>
    <scope>NUCLEOTIDE SEQUENCE</scope>
    <source>
        <strain evidence="4">KU_S4_2022</strain>
        <tissue evidence="4">Muscle</tissue>
    </source>
</reference>
<dbReference type="GO" id="GO:0008017">
    <property type="term" value="F:microtubule binding"/>
    <property type="evidence" value="ECO:0007669"/>
    <property type="project" value="InterPro"/>
</dbReference>
<evidence type="ECO:0000256" key="2">
    <source>
        <dbReference type="SAM" id="MobiDB-lite"/>
    </source>
</evidence>
<dbReference type="GO" id="GO:0005884">
    <property type="term" value="C:actin filament"/>
    <property type="evidence" value="ECO:0007669"/>
    <property type="project" value="InterPro"/>
</dbReference>
<dbReference type="InterPro" id="IPR015425">
    <property type="entry name" value="FH2_Formin"/>
</dbReference>
<evidence type="ECO:0000259" key="3">
    <source>
        <dbReference type="PROSITE" id="PS51444"/>
    </source>
</evidence>
<organism evidence="4 5">
    <name type="scientific">Muraenolepis orangiensis</name>
    <name type="common">Patagonian moray cod</name>
    <dbReference type="NCBI Taxonomy" id="630683"/>
    <lineage>
        <taxon>Eukaryota</taxon>
        <taxon>Metazoa</taxon>
        <taxon>Chordata</taxon>
        <taxon>Craniata</taxon>
        <taxon>Vertebrata</taxon>
        <taxon>Euteleostomi</taxon>
        <taxon>Actinopterygii</taxon>
        <taxon>Neopterygii</taxon>
        <taxon>Teleostei</taxon>
        <taxon>Neoteleostei</taxon>
        <taxon>Acanthomorphata</taxon>
        <taxon>Zeiogadaria</taxon>
        <taxon>Gadariae</taxon>
        <taxon>Gadiformes</taxon>
        <taxon>Muraenolepidoidei</taxon>
        <taxon>Muraenolepididae</taxon>
        <taxon>Muraenolepis</taxon>
    </lineage>
</organism>
<feature type="region of interest" description="Disordered" evidence="2">
    <location>
        <begin position="168"/>
        <end position="238"/>
    </location>
</feature>
<dbReference type="PROSITE" id="PS51444">
    <property type="entry name" value="FH2"/>
    <property type="match status" value="1"/>
</dbReference>
<dbReference type="Pfam" id="PF02181">
    <property type="entry name" value="FH2"/>
    <property type="match status" value="1"/>
</dbReference>
<dbReference type="SMART" id="SM00498">
    <property type="entry name" value="FH2"/>
    <property type="match status" value="1"/>
</dbReference>
<feature type="region of interest" description="Disordered" evidence="2">
    <location>
        <begin position="1145"/>
        <end position="1164"/>
    </location>
</feature>
<keyword evidence="5" id="KW-1185">Reference proteome</keyword>
<evidence type="ECO:0000313" key="5">
    <source>
        <dbReference type="Proteomes" id="UP001148018"/>
    </source>
</evidence>
<feature type="compositionally biased region" description="Basic and acidic residues" evidence="2">
    <location>
        <begin position="505"/>
        <end position="520"/>
    </location>
</feature>
<dbReference type="PRINTS" id="PR00828">
    <property type="entry name" value="FORMIN"/>
</dbReference>
<dbReference type="PANTHER" id="PTHR45920">
    <property type="entry name" value="FORMIN HOMOLOGY 2 DOMAIN CONTAINING, ISOFORM I"/>
    <property type="match status" value="1"/>
</dbReference>
<dbReference type="AlphaFoldDB" id="A0A9Q0EL39"/>
<dbReference type="InterPro" id="IPR042201">
    <property type="entry name" value="FH2_Formin_sf"/>
</dbReference>
<protein>
    <recommendedName>
        <fullName evidence="3">FH2 domain-containing protein</fullName>
    </recommendedName>
</protein>
<feature type="domain" description="FH2" evidence="3">
    <location>
        <begin position="737"/>
        <end position="1146"/>
    </location>
</feature>
<accession>A0A9Q0EL39</accession>
<comment type="caution">
    <text evidence="4">The sequence shown here is derived from an EMBL/GenBank/DDBJ whole genome shotgun (WGS) entry which is preliminary data.</text>
</comment>
<dbReference type="SUPFAM" id="SSF101447">
    <property type="entry name" value="Formin homology 2 domain (FH2 domain)"/>
    <property type="match status" value="1"/>
</dbReference>
<feature type="region of interest" description="Disordered" evidence="2">
    <location>
        <begin position="337"/>
        <end position="412"/>
    </location>
</feature>
<evidence type="ECO:0000313" key="4">
    <source>
        <dbReference type="EMBL" id="KAJ3606332.1"/>
    </source>
</evidence>
<dbReference type="Gene3D" id="1.20.58.2220">
    <property type="entry name" value="Formin, FH2 domain"/>
    <property type="match status" value="1"/>
</dbReference>
<name>A0A9Q0EL39_9TELE</name>
<dbReference type="OrthoDB" id="427644at2759"/>
<feature type="compositionally biased region" description="Basic and acidic residues" evidence="2">
    <location>
        <begin position="597"/>
        <end position="616"/>
    </location>
</feature>
<comment type="similarity">
    <text evidence="1">Belongs to the formin homology family. Cappuccino subfamily.</text>
</comment>
<evidence type="ECO:0000256" key="1">
    <source>
        <dbReference type="ARBA" id="ARBA00005271"/>
    </source>
</evidence>
<feature type="region of interest" description="Disordered" evidence="2">
    <location>
        <begin position="722"/>
        <end position="744"/>
    </location>
</feature>
<dbReference type="GO" id="GO:0051015">
    <property type="term" value="F:actin filament binding"/>
    <property type="evidence" value="ECO:0007669"/>
    <property type="project" value="TreeGrafter"/>
</dbReference>
<dbReference type="InterPro" id="IPR001265">
    <property type="entry name" value="Formin_Cappuccino_subfam"/>
</dbReference>
<gene>
    <name evidence="4" type="ORF">NHX12_025853</name>
</gene>
<dbReference type="PANTHER" id="PTHR45920:SF7">
    <property type="entry name" value="FORMIN-G"/>
    <property type="match status" value="1"/>
</dbReference>